<evidence type="ECO:0000256" key="1">
    <source>
        <dbReference type="SAM" id="MobiDB-lite"/>
    </source>
</evidence>
<sequence length="136" mass="15269">MLGHSRREQAYLVPGSLLPPGSPPRLVVARLLYYYDLVHILKQAVQLANITTENKKIIIFPDVSHEVQHQRPPRKYGHGLTSSHERDPVRHNGRARCIDTLTPVHVGPKDLTSTNDSRNAKRKAESDGGSGLTEWH</sequence>
<reference evidence="2" key="1">
    <citation type="journal article" date="2022" name="bioRxiv">
        <title>Sequencing and chromosome-scale assembly of the giantPleurodeles waltlgenome.</title>
        <authorList>
            <person name="Brown T."/>
            <person name="Elewa A."/>
            <person name="Iarovenko S."/>
            <person name="Subramanian E."/>
            <person name="Araus A.J."/>
            <person name="Petzold A."/>
            <person name="Susuki M."/>
            <person name="Suzuki K.-i.T."/>
            <person name="Hayashi T."/>
            <person name="Toyoda A."/>
            <person name="Oliveira C."/>
            <person name="Osipova E."/>
            <person name="Leigh N.D."/>
            <person name="Simon A."/>
            <person name="Yun M.H."/>
        </authorList>
    </citation>
    <scope>NUCLEOTIDE SEQUENCE</scope>
    <source>
        <strain evidence="2">20211129_DDA</strain>
        <tissue evidence="2">Liver</tissue>
    </source>
</reference>
<evidence type="ECO:0000313" key="2">
    <source>
        <dbReference type="EMBL" id="KAJ1190511.1"/>
    </source>
</evidence>
<comment type="caution">
    <text evidence="2">The sequence shown here is derived from an EMBL/GenBank/DDBJ whole genome shotgun (WGS) entry which is preliminary data.</text>
</comment>
<dbReference type="AlphaFoldDB" id="A0AAV7UQ40"/>
<dbReference type="EMBL" id="JANPWB010000005">
    <property type="protein sequence ID" value="KAJ1190511.1"/>
    <property type="molecule type" value="Genomic_DNA"/>
</dbReference>
<accession>A0AAV7UQ40</accession>
<keyword evidence="3" id="KW-1185">Reference proteome</keyword>
<dbReference type="Gene3D" id="3.30.70.1820">
    <property type="entry name" value="L1 transposable element, RRM domain"/>
    <property type="match status" value="1"/>
</dbReference>
<protein>
    <submittedName>
        <fullName evidence="2">Uncharacterized protein</fullName>
    </submittedName>
</protein>
<evidence type="ECO:0000313" key="3">
    <source>
        <dbReference type="Proteomes" id="UP001066276"/>
    </source>
</evidence>
<dbReference type="Proteomes" id="UP001066276">
    <property type="component" value="Chromosome 3_1"/>
</dbReference>
<organism evidence="2 3">
    <name type="scientific">Pleurodeles waltl</name>
    <name type="common">Iberian ribbed newt</name>
    <dbReference type="NCBI Taxonomy" id="8319"/>
    <lineage>
        <taxon>Eukaryota</taxon>
        <taxon>Metazoa</taxon>
        <taxon>Chordata</taxon>
        <taxon>Craniata</taxon>
        <taxon>Vertebrata</taxon>
        <taxon>Euteleostomi</taxon>
        <taxon>Amphibia</taxon>
        <taxon>Batrachia</taxon>
        <taxon>Caudata</taxon>
        <taxon>Salamandroidea</taxon>
        <taxon>Salamandridae</taxon>
        <taxon>Pleurodelinae</taxon>
        <taxon>Pleurodeles</taxon>
    </lineage>
</organism>
<name>A0AAV7UQ40_PLEWA</name>
<feature type="region of interest" description="Disordered" evidence="1">
    <location>
        <begin position="68"/>
        <end position="136"/>
    </location>
</feature>
<gene>
    <name evidence="2" type="ORF">NDU88_007249</name>
</gene>
<proteinExistence type="predicted"/>